<evidence type="ECO:0000313" key="4">
    <source>
        <dbReference type="EMBL" id="MCP8940561.1"/>
    </source>
</evidence>
<dbReference type="SUPFAM" id="SSF53850">
    <property type="entry name" value="Periplasmic binding protein-like II"/>
    <property type="match status" value="1"/>
</dbReference>
<feature type="domain" description="Solute-binding protein family 5" evidence="3">
    <location>
        <begin position="111"/>
        <end position="526"/>
    </location>
</feature>
<dbReference type="InterPro" id="IPR000914">
    <property type="entry name" value="SBP_5_dom"/>
</dbReference>
<keyword evidence="5" id="KW-1185">Reference proteome</keyword>
<dbReference type="InterPro" id="IPR039424">
    <property type="entry name" value="SBP_5"/>
</dbReference>
<dbReference type="Pfam" id="PF00496">
    <property type="entry name" value="SBP_bac_5"/>
    <property type="match status" value="1"/>
</dbReference>
<comment type="subcellular location">
    <subcellularLocation>
        <location evidence="1">Periplasm</location>
    </subcellularLocation>
</comment>
<dbReference type="PANTHER" id="PTHR30290:SF62">
    <property type="entry name" value="OLIGOPEPTIDE ABC TRANSPORTER, PERIPLASMIC OLIGOPEPTIDE-BINDING PROTEIN"/>
    <property type="match status" value="1"/>
</dbReference>
<dbReference type="Gene3D" id="3.10.105.10">
    <property type="entry name" value="Dipeptide-binding Protein, Domain 3"/>
    <property type="match status" value="1"/>
</dbReference>
<dbReference type="PROSITE" id="PS51318">
    <property type="entry name" value="TAT"/>
    <property type="match status" value="1"/>
</dbReference>
<reference evidence="4 5" key="1">
    <citation type="submission" date="2022-07" db="EMBL/GenBank/DDBJ databases">
        <authorList>
            <person name="Li W.-J."/>
            <person name="Deng Q.-Q."/>
        </authorList>
    </citation>
    <scope>NUCLEOTIDE SEQUENCE [LARGE SCALE GENOMIC DNA]</scope>
    <source>
        <strain evidence="4 5">SYSU M60028</strain>
    </source>
</reference>
<name>A0ABT1LGD7_9HYPH</name>
<dbReference type="Gene3D" id="3.40.190.10">
    <property type="entry name" value="Periplasmic binding protein-like II"/>
    <property type="match status" value="1"/>
</dbReference>
<dbReference type="RefSeq" id="WP_254745434.1">
    <property type="nucleotide sequence ID" value="NZ_JANCLU010000023.1"/>
</dbReference>
<sequence>MTDQMKPRGGLDRRDVLKGFAGAAAVVGLAGEALAQAAAKEAPDLAKAAADGKLPKLADRLPASPMVVNVDKVGKYGGALRRGLRGSADHNGILRLVGNQGLVRWNLAFTEVLPNVAEKWEVNPESTEFTFHLRKGMKWSDGKPFTADDVVFSIEDCAKNTELYKSAPSAIVISGKPCTVTKIDDVTVKFTFASPYALFLEQMATPLGQYPTLFCKHYASQFHPKYNPNVGDLVKAANLSNWADLFRAKNGDIEIPQRWGNPEKPVIDPWVIKDPYTGGATRVTMERNPYFWQVDQQGNQLPYIDRLTFNISQDVESLMLDAISGKLDIQERHLDTLQNKPTLSQNMQKGGYRLIELIASSAQQVQIYLNMTHKDPKMREMFANKEFRQALSMGINRQEIIDIVYLGQSEPYQTGPRPGHPWYHEKLARQFTGHDPKAANALLDKIGYSKKDAQGFRLRPDGQKVFFAIDVIPTLYPDEVDTLELVKRHWAEIGVDVKVNTIERALYYTRGDNNDHDAAVWPGPGGLDPMLDPRDFFAQHPQGSRYAIPWTLWYVSGGKDGQEPPESQKQRMKLFDDARATADLKKRGEIMKQLFDLTADAFETIGVCLAVNAFGICRNNLQNVPLKYPNSWSWPNPGPALPQQFFFS</sequence>
<accession>A0ABT1LGD7</accession>
<dbReference type="EMBL" id="JANCLU010000023">
    <property type="protein sequence ID" value="MCP8940561.1"/>
    <property type="molecule type" value="Genomic_DNA"/>
</dbReference>
<evidence type="ECO:0000259" key="3">
    <source>
        <dbReference type="Pfam" id="PF00496"/>
    </source>
</evidence>
<dbReference type="PANTHER" id="PTHR30290">
    <property type="entry name" value="PERIPLASMIC BINDING COMPONENT OF ABC TRANSPORTER"/>
    <property type="match status" value="1"/>
</dbReference>
<organism evidence="4 5">
    <name type="scientific">Alsobacter ponti</name>
    <dbReference type="NCBI Taxonomy" id="2962936"/>
    <lineage>
        <taxon>Bacteria</taxon>
        <taxon>Pseudomonadati</taxon>
        <taxon>Pseudomonadota</taxon>
        <taxon>Alphaproteobacteria</taxon>
        <taxon>Hyphomicrobiales</taxon>
        <taxon>Alsobacteraceae</taxon>
        <taxon>Alsobacter</taxon>
    </lineage>
</organism>
<dbReference type="InterPro" id="IPR023765">
    <property type="entry name" value="SBP_5_CS"/>
</dbReference>
<evidence type="ECO:0000256" key="2">
    <source>
        <dbReference type="ARBA" id="ARBA00005695"/>
    </source>
</evidence>
<proteinExistence type="inferred from homology"/>
<comment type="similarity">
    <text evidence="2">Belongs to the bacterial solute-binding protein 5 family.</text>
</comment>
<dbReference type="CDD" id="cd08500">
    <property type="entry name" value="PBP2_NikA_DppA_OppA_like_4"/>
    <property type="match status" value="1"/>
</dbReference>
<comment type="caution">
    <text evidence="4">The sequence shown here is derived from an EMBL/GenBank/DDBJ whole genome shotgun (WGS) entry which is preliminary data.</text>
</comment>
<evidence type="ECO:0000313" key="5">
    <source>
        <dbReference type="Proteomes" id="UP001205890"/>
    </source>
</evidence>
<dbReference type="InterPro" id="IPR006311">
    <property type="entry name" value="TAT_signal"/>
</dbReference>
<dbReference type="Proteomes" id="UP001205890">
    <property type="component" value="Unassembled WGS sequence"/>
</dbReference>
<dbReference type="PROSITE" id="PS01040">
    <property type="entry name" value="SBP_BACTERIAL_5"/>
    <property type="match status" value="1"/>
</dbReference>
<gene>
    <name evidence="4" type="ORF">NK718_18705</name>
</gene>
<evidence type="ECO:0000256" key="1">
    <source>
        <dbReference type="ARBA" id="ARBA00004418"/>
    </source>
</evidence>
<protein>
    <submittedName>
        <fullName evidence="4">ABC transporter substrate-binding protein</fullName>
    </submittedName>
</protein>